<dbReference type="EMBL" id="CM010723">
    <property type="protein sequence ID" value="RZC77838.1"/>
    <property type="molecule type" value="Genomic_DNA"/>
</dbReference>
<dbReference type="Proteomes" id="UP000316621">
    <property type="component" value="Chromosome 9"/>
</dbReference>
<dbReference type="Pfam" id="PF01190">
    <property type="entry name" value="Pollen_Ole_e_1"/>
    <property type="match status" value="2"/>
</dbReference>
<keyword evidence="2" id="KW-1015">Disulfide bond</keyword>
<sequence>MSCRFETEISEPIKGAKVGLECRNKEGGNITYTAEDVVTDEDGMYSVVINGDHEDDICKVLLKESPRSDCNEVVPTRNQGHVAITDNNDIDSPIRFMNSFAFLKKEPLSNCSKVIANLGITPDDITIYCDTCRAGFETEISEPIKGAKVGLECRNKEGGNITYTAEDIVTDEDGRVAITDNNDIDSPIRFMNSLAFLKKEPLSNCSKVIANLGLTPDDITVL</sequence>
<proteinExistence type="inferred from homology"/>
<protein>
    <submittedName>
        <fullName evidence="3">Uncharacterized protein</fullName>
    </submittedName>
</protein>
<organism evidence="3 4">
    <name type="scientific">Papaver somniferum</name>
    <name type="common">Opium poppy</name>
    <dbReference type="NCBI Taxonomy" id="3469"/>
    <lineage>
        <taxon>Eukaryota</taxon>
        <taxon>Viridiplantae</taxon>
        <taxon>Streptophyta</taxon>
        <taxon>Embryophyta</taxon>
        <taxon>Tracheophyta</taxon>
        <taxon>Spermatophyta</taxon>
        <taxon>Magnoliopsida</taxon>
        <taxon>Ranunculales</taxon>
        <taxon>Papaveraceae</taxon>
        <taxon>Papaveroideae</taxon>
        <taxon>Papaver</taxon>
    </lineage>
</organism>
<dbReference type="PANTHER" id="PTHR31614:SF2">
    <property type="entry name" value="F28N24.16 PROTEIN"/>
    <property type="match status" value="1"/>
</dbReference>
<keyword evidence="4" id="KW-1185">Reference proteome</keyword>
<dbReference type="PANTHER" id="PTHR31614">
    <property type="entry name" value="PROTEIN DOWNSTREAM OF FLC-RELATED"/>
    <property type="match status" value="1"/>
</dbReference>
<evidence type="ECO:0000313" key="3">
    <source>
        <dbReference type="EMBL" id="RZC77838.1"/>
    </source>
</evidence>
<accession>A0A4Y7L078</accession>
<gene>
    <name evidence="3" type="ORF">C5167_002081</name>
</gene>
<dbReference type="AlphaFoldDB" id="A0A4Y7L078"/>
<reference evidence="3 4" key="1">
    <citation type="journal article" date="2018" name="Science">
        <title>The opium poppy genome and morphinan production.</title>
        <authorList>
            <person name="Guo L."/>
            <person name="Winzer T."/>
            <person name="Yang X."/>
            <person name="Li Y."/>
            <person name="Ning Z."/>
            <person name="He Z."/>
            <person name="Teodor R."/>
            <person name="Lu Y."/>
            <person name="Bowser T.A."/>
            <person name="Graham I.A."/>
            <person name="Ye K."/>
        </authorList>
    </citation>
    <scope>NUCLEOTIDE SEQUENCE [LARGE SCALE GENOMIC DNA]</scope>
    <source>
        <strain evidence="4">cv. HN1</strain>
        <tissue evidence="3">Leaves</tissue>
    </source>
</reference>
<evidence type="ECO:0000256" key="2">
    <source>
        <dbReference type="ARBA" id="ARBA00023157"/>
    </source>
</evidence>
<name>A0A4Y7L078_PAPSO</name>
<evidence type="ECO:0000256" key="1">
    <source>
        <dbReference type="ARBA" id="ARBA00010049"/>
    </source>
</evidence>
<evidence type="ECO:0000313" key="4">
    <source>
        <dbReference type="Proteomes" id="UP000316621"/>
    </source>
</evidence>
<comment type="similarity">
    <text evidence="1">Belongs to the Ole e I family.</text>
</comment>
<dbReference type="Gramene" id="RZC77838">
    <property type="protein sequence ID" value="RZC77838"/>
    <property type="gene ID" value="C5167_002081"/>
</dbReference>
<dbReference type="InterPro" id="IPR006041">
    <property type="entry name" value="Pollen_Ole_e1_allergen"/>
</dbReference>